<dbReference type="RefSeq" id="WP_133595081.1">
    <property type="nucleotide sequence ID" value="NZ_SNVV01000035.1"/>
</dbReference>
<comment type="similarity">
    <text evidence="3 11">Belongs to the membrane-bound acyltransferase family.</text>
</comment>
<evidence type="ECO:0000313" key="13">
    <source>
        <dbReference type="EMBL" id="TDN44157.1"/>
    </source>
</evidence>
<dbReference type="OrthoDB" id="139172at2"/>
<name>A0A4R6DHJ3_9RHOO</name>
<protein>
    <recommendedName>
        <fullName evidence="4">Probable alginate O-acetylase AlgI</fullName>
    </recommendedName>
    <alternativeName>
        <fullName evidence="10">Alginate biosynthesis protein AlgI</fullName>
    </alternativeName>
</protein>
<dbReference type="Pfam" id="PF03062">
    <property type="entry name" value="MBOAT"/>
    <property type="match status" value="1"/>
</dbReference>
<keyword evidence="8 12" id="KW-1133">Transmembrane helix</keyword>
<comment type="pathway">
    <text evidence="2">Glycan biosynthesis; alginate biosynthesis.</text>
</comment>
<evidence type="ECO:0000256" key="12">
    <source>
        <dbReference type="SAM" id="Phobius"/>
    </source>
</evidence>
<keyword evidence="11 13" id="KW-0808">Transferase</keyword>
<accession>A0A4R6DHJ3</accession>
<keyword evidence="9 11" id="KW-0472">Membrane</keyword>
<evidence type="ECO:0000313" key="14">
    <source>
        <dbReference type="Proteomes" id="UP000295129"/>
    </source>
</evidence>
<feature type="transmembrane region" description="Helical" evidence="12">
    <location>
        <begin position="118"/>
        <end position="139"/>
    </location>
</feature>
<dbReference type="InterPro" id="IPR028362">
    <property type="entry name" value="AlgI"/>
</dbReference>
<keyword evidence="5 11" id="KW-1003">Cell membrane</keyword>
<dbReference type="GO" id="GO:0016746">
    <property type="term" value="F:acyltransferase activity"/>
    <property type="evidence" value="ECO:0007669"/>
    <property type="project" value="UniProtKB-KW"/>
</dbReference>
<dbReference type="AlphaFoldDB" id="A0A4R6DHJ3"/>
<dbReference type="PIRSF" id="PIRSF016636">
    <property type="entry name" value="AlgI_DltB"/>
    <property type="match status" value="1"/>
</dbReference>
<feature type="transmembrane region" description="Helical" evidence="12">
    <location>
        <begin position="78"/>
        <end position="98"/>
    </location>
</feature>
<organism evidence="13 14">
    <name type="scientific">Azoarcus indigens</name>
    <dbReference type="NCBI Taxonomy" id="29545"/>
    <lineage>
        <taxon>Bacteria</taxon>
        <taxon>Pseudomonadati</taxon>
        <taxon>Pseudomonadota</taxon>
        <taxon>Betaproteobacteria</taxon>
        <taxon>Rhodocyclales</taxon>
        <taxon>Zoogloeaceae</taxon>
        <taxon>Azoarcus</taxon>
    </lineage>
</organism>
<dbReference type="EMBL" id="SNVV01000035">
    <property type="protein sequence ID" value="TDN44157.1"/>
    <property type="molecule type" value="Genomic_DNA"/>
</dbReference>
<evidence type="ECO:0000256" key="10">
    <source>
        <dbReference type="ARBA" id="ARBA00031030"/>
    </source>
</evidence>
<dbReference type="GO" id="GO:0005886">
    <property type="term" value="C:plasma membrane"/>
    <property type="evidence" value="ECO:0007669"/>
    <property type="project" value="UniProtKB-SubCell"/>
</dbReference>
<evidence type="ECO:0000256" key="1">
    <source>
        <dbReference type="ARBA" id="ARBA00004651"/>
    </source>
</evidence>
<keyword evidence="6 12" id="KW-0812">Transmembrane</keyword>
<reference evidence="13 14" key="1">
    <citation type="submission" date="2019-03" db="EMBL/GenBank/DDBJ databases">
        <title>Genomic Encyclopedia of Type Strains, Phase IV (KMG-IV): sequencing the most valuable type-strain genomes for metagenomic binning, comparative biology and taxonomic classification.</title>
        <authorList>
            <person name="Goeker M."/>
        </authorList>
    </citation>
    <scope>NUCLEOTIDE SEQUENCE [LARGE SCALE GENOMIC DNA]</scope>
    <source>
        <strain evidence="13 14">DSM 12121</strain>
    </source>
</reference>
<dbReference type="GO" id="GO:0042121">
    <property type="term" value="P:alginic acid biosynthetic process"/>
    <property type="evidence" value="ECO:0007669"/>
    <property type="project" value="UniProtKB-KW"/>
</dbReference>
<evidence type="ECO:0000256" key="2">
    <source>
        <dbReference type="ARBA" id="ARBA00005182"/>
    </source>
</evidence>
<feature type="transmembrane region" description="Helical" evidence="12">
    <location>
        <begin position="367"/>
        <end position="387"/>
    </location>
</feature>
<keyword evidence="14" id="KW-1185">Reference proteome</keyword>
<feature type="transmembrane region" description="Helical" evidence="12">
    <location>
        <begin position="447"/>
        <end position="470"/>
    </location>
</feature>
<feature type="transmembrane region" description="Helical" evidence="12">
    <location>
        <begin position="330"/>
        <end position="346"/>
    </location>
</feature>
<feature type="transmembrane region" description="Helical" evidence="12">
    <location>
        <begin position="48"/>
        <end position="66"/>
    </location>
</feature>
<evidence type="ECO:0000256" key="8">
    <source>
        <dbReference type="ARBA" id="ARBA00022989"/>
    </source>
</evidence>
<gene>
    <name evidence="13" type="ORF">C7389_13510</name>
</gene>
<dbReference type="InterPro" id="IPR024194">
    <property type="entry name" value="Ac/AlaTfrase_AlgI/DltB"/>
</dbReference>
<comment type="caution">
    <text evidence="13">The sequence shown here is derived from an EMBL/GenBank/DDBJ whole genome shotgun (WGS) entry which is preliminary data.</text>
</comment>
<dbReference type="PIRSF" id="PIRSF500217">
    <property type="entry name" value="AlgI"/>
    <property type="match status" value="1"/>
</dbReference>
<evidence type="ECO:0000256" key="3">
    <source>
        <dbReference type="ARBA" id="ARBA00010323"/>
    </source>
</evidence>
<proteinExistence type="inferred from homology"/>
<evidence type="ECO:0000256" key="4">
    <source>
        <dbReference type="ARBA" id="ARBA00016084"/>
    </source>
</evidence>
<dbReference type="InterPro" id="IPR004299">
    <property type="entry name" value="MBOAT_fam"/>
</dbReference>
<sequence>MSFQSLHFFLFLAVVFGLNRLLLRHADARKNMLLAASYYFYMCWDWRYAALLLFMSGVNFVAGRAIEASSSATVRKRWLAAALLASLGVLAYFKYVNFFIESAGQLLNTVGFEANLPLLQVLLPIGISFFTFQSLSYTLDIYRGKEKATDSFRDFALFVAFFPTVLSGPITRARQFMPQLEHLPKDDEKRMEEGLVLILRGFIKKMAFADVLAVQLVNPAFAAPSEYSPLFLLVAVYAFSFQLYMDLSGYTDIARGVAKLLGFDLMENFDRPYQATSVSNFWQRWHISMSSFFRDYLYFGIGGSKHGNVYINLYITFVAIGIWHGAGWNFVLYGVIHGSFVCFERWRRGCREARGLSPEPTSAGARLLAIFLAFQVVALSRILFRAPDLDSAAAYVSAMLQPVSNNAPFTLMGLGVLLLAVLLHYLPKGWFTRAAVAYCRAPVVLQGGAIVGLALSLAALSPGGASFIYFQF</sequence>
<dbReference type="InterPro" id="IPR051085">
    <property type="entry name" value="MB_O-acyltransferase"/>
</dbReference>
<keyword evidence="7" id="KW-0016">Alginate biosynthesis</keyword>
<keyword evidence="11 13" id="KW-0012">Acyltransferase</keyword>
<dbReference type="PANTHER" id="PTHR13285:SF18">
    <property type="entry name" value="PROTEIN-CYSTEINE N-PALMITOYLTRANSFERASE RASP"/>
    <property type="match status" value="1"/>
</dbReference>
<dbReference type="Proteomes" id="UP000295129">
    <property type="component" value="Unassembled WGS sequence"/>
</dbReference>
<evidence type="ECO:0000256" key="9">
    <source>
        <dbReference type="ARBA" id="ARBA00023136"/>
    </source>
</evidence>
<evidence type="ECO:0000256" key="7">
    <source>
        <dbReference type="ARBA" id="ARBA00022841"/>
    </source>
</evidence>
<evidence type="ECO:0000256" key="11">
    <source>
        <dbReference type="PIRNR" id="PIRNR016636"/>
    </source>
</evidence>
<comment type="subcellular location">
    <subcellularLocation>
        <location evidence="1">Cell membrane</location>
        <topology evidence="1">Multi-pass membrane protein</topology>
    </subcellularLocation>
</comment>
<dbReference type="PANTHER" id="PTHR13285">
    <property type="entry name" value="ACYLTRANSFERASE"/>
    <property type="match status" value="1"/>
</dbReference>
<feature type="transmembrane region" description="Helical" evidence="12">
    <location>
        <begin position="407"/>
        <end position="426"/>
    </location>
</feature>
<evidence type="ECO:0000256" key="6">
    <source>
        <dbReference type="ARBA" id="ARBA00022692"/>
    </source>
</evidence>
<evidence type="ECO:0000256" key="5">
    <source>
        <dbReference type="ARBA" id="ARBA00022475"/>
    </source>
</evidence>
<feature type="transmembrane region" description="Helical" evidence="12">
    <location>
        <begin position="151"/>
        <end position="170"/>
    </location>
</feature>